<feature type="transmembrane region" description="Helical" evidence="1">
    <location>
        <begin position="21"/>
        <end position="42"/>
    </location>
</feature>
<dbReference type="eggNOG" id="COG2978">
    <property type="taxonomic scope" value="Bacteria"/>
</dbReference>
<feature type="transmembrane region" description="Helical" evidence="1">
    <location>
        <begin position="432"/>
        <end position="451"/>
    </location>
</feature>
<feature type="transmembrane region" description="Helical" evidence="1">
    <location>
        <begin position="463"/>
        <end position="488"/>
    </location>
</feature>
<feature type="transmembrane region" description="Helical" evidence="1">
    <location>
        <begin position="76"/>
        <end position="96"/>
    </location>
</feature>
<keyword evidence="3" id="KW-1185">Reference proteome</keyword>
<dbReference type="KEGG" id="mmr:Mmar10_1352"/>
<accession>Q0APZ3</accession>
<feature type="transmembrane region" description="Helical" evidence="1">
    <location>
        <begin position="297"/>
        <end position="315"/>
    </location>
</feature>
<dbReference type="GO" id="GO:1902604">
    <property type="term" value="P:p-aminobenzoyl-glutamate transmembrane transport"/>
    <property type="evidence" value="ECO:0007669"/>
    <property type="project" value="InterPro"/>
</dbReference>
<evidence type="ECO:0000313" key="3">
    <source>
        <dbReference type="Proteomes" id="UP000001964"/>
    </source>
</evidence>
<dbReference type="HOGENOM" id="CLU_040132_0_0_5"/>
<feature type="transmembrane region" description="Helical" evidence="1">
    <location>
        <begin position="108"/>
        <end position="129"/>
    </location>
</feature>
<dbReference type="InterPro" id="IPR004697">
    <property type="entry name" value="AbgT"/>
</dbReference>
<sequence length="519" mass="53668">MSIGSAILNSVEKAGNKLPDPVTIFLILIAVVMGASFGLAALDVAVTNPVSGDDIAVVNLLTGAQLQNLLVGMPGVLTGFAPLGMVLVVMIGAGIAEKTGLLSAGLRVMVSGAPSYLLTPVLVFAGVMGNLAVDSGYIVMVPLGAVVFAAAGRHPIAGIAAVFAGVSAGFSANLVVTSLEPLLFGITEVAAQTIEPGATVGMLDNYYFTIALTPLLVIVGTLVNDRIVEPRLGTWVRPADFAEPEGNGSLSANERKGLLWAGLSLLAITIIVLFMAVPVDGILRDPNGDLAPFYRSIVAILMIAFLVSGTIYGIAVGSVKSDKDVVQLGTRSMADMGGYIILAFAMAHFIMLFGASEMDTVIAISGAGGLQSLNLPAPLLIIGMVILVAVLNLFMGSASAKWALLAPVFVPMLMLLGISPEGSTLAYRMGDQATNIITPLMPYLPLILIFCQRYVPEFGLGSLIAVMLPYSMAILVSSLTMIFVWFALDLPLGPNGASFTYEVPAAASAPAEAGADGRR</sequence>
<evidence type="ECO:0000313" key="2">
    <source>
        <dbReference type="EMBL" id="ABI65644.1"/>
    </source>
</evidence>
<keyword evidence="1" id="KW-1133">Transmembrane helix</keyword>
<dbReference type="PANTHER" id="PTHR30282:SF1">
    <property type="entry name" value="ABGT FAMILY TRANSPORTER"/>
    <property type="match status" value="1"/>
</dbReference>
<feature type="transmembrane region" description="Helical" evidence="1">
    <location>
        <begin position="159"/>
        <end position="186"/>
    </location>
</feature>
<feature type="transmembrane region" description="Helical" evidence="1">
    <location>
        <begin position="258"/>
        <end position="277"/>
    </location>
</feature>
<dbReference type="Pfam" id="PF03806">
    <property type="entry name" value="ABG_transport"/>
    <property type="match status" value="1"/>
</dbReference>
<keyword evidence="1" id="KW-0812">Transmembrane</keyword>
<proteinExistence type="predicted"/>
<dbReference type="GO" id="GO:0015558">
    <property type="term" value="F:secondary active p-aminobenzoyl-glutamate transmembrane transporter activity"/>
    <property type="evidence" value="ECO:0007669"/>
    <property type="project" value="InterPro"/>
</dbReference>
<dbReference type="OrthoDB" id="3314392at2"/>
<evidence type="ECO:0000256" key="1">
    <source>
        <dbReference type="SAM" id="Phobius"/>
    </source>
</evidence>
<reference evidence="2 3" key="1">
    <citation type="submission" date="2006-08" db="EMBL/GenBank/DDBJ databases">
        <title>Complete sequence of Maricaulis maris MCS10.</title>
        <authorList>
            <consortium name="US DOE Joint Genome Institute"/>
            <person name="Copeland A."/>
            <person name="Lucas S."/>
            <person name="Lapidus A."/>
            <person name="Barry K."/>
            <person name="Detter J.C."/>
            <person name="Glavina del Rio T."/>
            <person name="Hammon N."/>
            <person name="Israni S."/>
            <person name="Dalin E."/>
            <person name="Tice H."/>
            <person name="Pitluck S."/>
            <person name="Saunders E."/>
            <person name="Brettin T."/>
            <person name="Bruce D."/>
            <person name="Han C."/>
            <person name="Tapia R."/>
            <person name="Gilna P."/>
            <person name="Schmutz J."/>
            <person name="Larimer F."/>
            <person name="Land M."/>
            <person name="Hauser L."/>
            <person name="Kyrpides N."/>
            <person name="Mikhailova N."/>
            <person name="Viollier P."/>
            <person name="Stephens C."/>
            <person name="Richardson P."/>
        </authorList>
    </citation>
    <scope>NUCLEOTIDE SEQUENCE [LARGE SCALE GENOMIC DNA]</scope>
    <source>
        <strain evidence="2 3">MCS10</strain>
    </source>
</reference>
<protein>
    <submittedName>
        <fullName evidence="2">AbgT putative transporter</fullName>
    </submittedName>
</protein>
<feature type="transmembrane region" description="Helical" evidence="1">
    <location>
        <begin position="135"/>
        <end position="152"/>
    </location>
</feature>
<feature type="transmembrane region" description="Helical" evidence="1">
    <location>
        <begin position="206"/>
        <end position="223"/>
    </location>
</feature>
<feature type="transmembrane region" description="Helical" evidence="1">
    <location>
        <begin position="402"/>
        <end position="420"/>
    </location>
</feature>
<keyword evidence="1" id="KW-0472">Membrane</keyword>
<name>Q0APZ3_MARMM</name>
<organism evidence="2 3">
    <name type="scientific">Maricaulis maris (strain MCS10)</name>
    <name type="common">Caulobacter maris</name>
    <dbReference type="NCBI Taxonomy" id="394221"/>
    <lineage>
        <taxon>Bacteria</taxon>
        <taxon>Pseudomonadati</taxon>
        <taxon>Pseudomonadota</taxon>
        <taxon>Alphaproteobacteria</taxon>
        <taxon>Maricaulales</taxon>
        <taxon>Maricaulaceae</taxon>
        <taxon>Maricaulis</taxon>
    </lineage>
</organism>
<dbReference type="STRING" id="394221.Mmar10_1352"/>
<dbReference type="AlphaFoldDB" id="Q0APZ3"/>
<gene>
    <name evidence="2" type="ordered locus">Mmar10_1352</name>
</gene>
<dbReference type="RefSeq" id="WP_011643291.1">
    <property type="nucleotide sequence ID" value="NC_008347.1"/>
</dbReference>
<dbReference type="Proteomes" id="UP000001964">
    <property type="component" value="Chromosome"/>
</dbReference>
<dbReference type="EMBL" id="CP000449">
    <property type="protein sequence ID" value="ABI65644.1"/>
    <property type="molecule type" value="Genomic_DNA"/>
</dbReference>
<feature type="transmembrane region" description="Helical" evidence="1">
    <location>
        <begin position="375"/>
        <end position="395"/>
    </location>
</feature>
<feature type="transmembrane region" description="Helical" evidence="1">
    <location>
        <begin position="336"/>
        <end position="355"/>
    </location>
</feature>
<dbReference type="PANTHER" id="PTHR30282">
    <property type="entry name" value="P-AMINOBENZOYL GLUTAMATE TRANSPORTER"/>
    <property type="match status" value="1"/>
</dbReference>